<dbReference type="RefSeq" id="XP_024575879.1">
    <property type="nucleotide sequence ID" value="XM_024725065.1"/>
</dbReference>
<sequence length="66" mass="7842">MLIDKLPSNSSLNKQYPSLDSHREINWQQVPQAFPSPTEDFRVQCRFSLIRLAKKIIWTVVEIWEL</sequence>
<organism evidence="1 2">
    <name type="scientific">Plasmopara halstedii</name>
    <name type="common">Downy mildew of sunflower</name>
    <dbReference type="NCBI Taxonomy" id="4781"/>
    <lineage>
        <taxon>Eukaryota</taxon>
        <taxon>Sar</taxon>
        <taxon>Stramenopiles</taxon>
        <taxon>Oomycota</taxon>
        <taxon>Peronosporomycetes</taxon>
        <taxon>Peronosporales</taxon>
        <taxon>Peronosporaceae</taxon>
        <taxon>Plasmopara</taxon>
    </lineage>
</organism>
<dbReference type="GeneID" id="36404808"/>
<reference evidence="2" key="1">
    <citation type="submission" date="2014-09" db="EMBL/GenBank/DDBJ databases">
        <authorList>
            <person name="Sharma Rahul"/>
            <person name="Thines Marco"/>
        </authorList>
    </citation>
    <scope>NUCLEOTIDE SEQUENCE [LARGE SCALE GENOMIC DNA]</scope>
</reference>
<evidence type="ECO:0000313" key="2">
    <source>
        <dbReference type="Proteomes" id="UP000054928"/>
    </source>
</evidence>
<protein>
    <submittedName>
        <fullName evidence="1">Uncharacterized protein</fullName>
    </submittedName>
</protein>
<evidence type="ECO:0000313" key="1">
    <source>
        <dbReference type="EMBL" id="CEG39510.1"/>
    </source>
</evidence>
<name>A0A0P1AEM1_PLAHL</name>
<dbReference type="Proteomes" id="UP000054928">
    <property type="component" value="Unassembled WGS sequence"/>
</dbReference>
<dbReference type="AlphaFoldDB" id="A0A0P1AEM1"/>
<dbReference type="EMBL" id="CCYD01000428">
    <property type="protein sequence ID" value="CEG39510.1"/>
    <property type="molecule type" value="Genomic_DNA"/>
</dbReference>
<accession>A0A0P1AEM1</accession>
<proteinExistence type="predicted"/>
<keyword evidence="2" id="KW-1185">Reference proteome</keyword>